<dbReference type="OrthoDB" id="9803983at2"/>
<feature type="chain" id="PRO_5014000147" description="Aspartate 1-decarboxylase alpha chain" evidence="9 13">
    <location>
        <begin position="25"/>
        <end position="132"/>
    </location>
</feature>
<evidence type="ECO:0000256" key="3">
    <source>
        <dbReference type="ARBA" id="ARBA00022793"/>
    </source>
</evidence>
<evidence type="ECO:0000256" key="13">
    <source>
        <dbReference type="PIRSR" id="PIRSR006246-5"/>
    </source>
</evidence>
<name>A0A0B5B9C6_9BACT</name>
<dbReference type="HOGENOM" id="CLU_115305_2_0_7"/>
<comment type="subcellular location">
    <subcellularLocation>
        <location evidence="9">Cytoplasm</location>
    </subcellularLocation>
</comment>
<feature type="modified residue" description="Pyruvic acid (Ser)" evidence="9 12">
    <location>
        <position position="25"/>
    </location>
</feature>
<dbReference type="Proteomes" id="UP000057609">
    <property type="component" value="Chromosome"/>
</dbReference>
<dbReference type="PANTHER" id="PTHR21012:SF0">
    <property type="entry name" value="ASPARTATE 1-DECARBOXYLASE"/>
    <property type="match status" value="1"/>
</dbReference>
<dbReference type="GO" id="GO:0005829">
    <property type="term" value="C:cytosol"/>
    <property type="evidence" value="ECO:0007669"/>
    <property type="project" value="TreeGrafter"/>
</dbReference>
<evidence type="ECO:0000256" key="9">
    <source>
        <dbReference type="HAMAP-Rule" id="MF_00446"/>
    </source>
</evidence>
<evidence type="ECO:0000256" key="6">
    <source>
        <dbReference type="ARBA" id="ARBA00023239"/>
    </source>
</evidence>
<dbReference type="AlphaFoldDB" id="A0A0B5B9C6"/>
<evidence type="ECO:0000313" key="14">
    <source>
        <dbReference type="EMBL" id="AJE03323.1"/>
    </source>
</evidence>
<dbReference type="InterPro" id="IPR003190">
    <property type="entry name" value="Asp_decarbox"/>
</dbReference>
<gene>
    <name evidence="9" type="primary">panD</name>
    <name evidence="14" type="ORF">GPICK_08115</name>
</gene>
<dbReference type="HAMAP" id="MF_00446">
    <property type="entry name" value="PanD"/>
    <property type="match status" value="1"/>
</dbReference>
<protein>
    <recommendedName>
        <fullName evidence="9">Aspartate 1-decarboxylase</fullName>
        <ecNumber evidence="9">4.1.1.11</ecNumber>
    </recommendedName>
    <alternativeName>
        <fullName evidence="9">Aspartate alpha-decarboxylase</fullName>
    </alternativeName>
    <component>
        <recommendedName>
            <fullName evidence="9">Aspartate 1-decarboxylase beta chain</fullName>
        </recommendedName>
    </component>
    <component>
        <recommendedName>
            <fullName evidence="9">Aspartate 1-decarboxylase alpha chain</fullName>
        </recommendedName>
    </component>
</protein>
<dbReference type="NCBIfam" id="TIGR00223">
    <property type="entry name" value="panD"/>
    <property type="match status" value="1"/>
</dbReference>
<keyword evidence="4 9" id="KW-0068">Autocatalytic cleavage</keyword>
<feature type="binding site" evidence="9 11">
    <location>
        <position position="57"/>
    </location>
    <ligand>
        <name>substrate</name>
    </ligand>
</feature>
<comment type="catalytic activity">
    <reaction evidence="9">
        <text>L-aspartate + H(+) = beta-alanine + CO2</text>
        <dbReference type="Rhea" id="RHEA:19497"/>
        <dbReference type="ChEBI" id="CHEBI:15378"/>
        <dbReference type="ChEBI" id="CHEBI:16526"/>
        <dbReference type="ChEBI" id="CHEBI:29991"/>
        <dbReference type="ChEBI" id="CHEBI:57966"/>
        <dbReference type="EC" id="4.1.1.11"/>
    </reaction>
</comment>
<keyword evidence="7 9" id="KW-0704">Schiff base</keyword>
<accession>A0A0B5B9C6</accession>
<keyword evidence="6 9" id="KW-0456">Lyase</keyword>
<comment type="PTM">
    <text evidence="9 12">Is synthesized initially as an inactive proenzyme, which is activated by self-cleavage at a specific serine bond to produce a beta-subunit with a hydroxyl group at its C-terminus and an alpha-subunit with a pyruvoyl group at its N-terminus.</text>
</comment>
<dbReference type="SUPFAM" id="SSF50692">
    <property type="entry name" value="ADC-like"/>
    <property type="match status" value="1"/>
</dbReference>
<evidence type="ECO:0000256" key="2">
    <source>
        <dbReference type="ARBA" id="ARBA00022655"/>
    </source>
</evidence>
<dbReference type="PIRSF" id="PIRSF006246">
    <property type="entry name" value="Asp_decarbox"/>
    <property type="match status" value="1"/>
</dbReference>
<keyword evidence="2 9" id="KW-0566">Pantothenate biosynthesis</keyword>
<evidence type="ECO:0000256" key="12">
    <source>
        <dbReference type="PIRSR" id="PIRSR006246-3"/>
    </source>
</evidence>
<sequence>MERKMLKSKIHRATVTGADLHYEGSITIDLDLMEASDIIPYEAVAIWNVTNGNRFETYAIEGERGSGVICINGAAARLVAPKDLVIIASFVNMENEEALNYEPKLVFVDDKNCMLPTRKEVAGQGSLKKVAW</sequence>
<evidence type="ECO:0000256" key="7">
    <source>
        <dbReference type="ARBA" id="ARBA00023270"/>
    </source>
</evidence>
<comment type="similarity">
    <text evidence="9">Belongs to the PanD family.</text>
</comment>
<evidence type="ECO:0000256" key="10">
    <source>
        <dbReference type="PIRSR" id="PIRSR006246-1"/>
    </source>
</evidence>
<feature type="binding site" evidence="9 11">
    <location>
        <begin position="73"/>
        <end position="75"/>
    </location>
    <ligand>
        <name>substrate</name>
    </ligand>
</feature>
<comment type="cofactor">
    <cofactor evidence="9 10">
        <name>pyruvate</name>
        <dbReference type="ChEBI" id="CHEBI:15361"/>
    </cofactor>
    <text evidence="9 10">Binds 1 pyruvoyl group covalently per subunit.</text>
</comment>
<evidence type="ECO:0000256" key="11">
    <source>
        <dbReference type="PIRSR" id="PIRSR006246-2"/>
    </source>
</evidence>
<dbReference type="Pfam" id="PF02261">
    <property type="entry name" value="Asp_decarbox"/>
    <property type="match status" value="1"/>
</dbReference>
<evidence type="ECO:0000256" key="1">
    <source>
        <dbReference type="ARBA" id="ARBA00022490"/>
    </source>
</evidence>
<proteinExistence type="inferred from homology"/>
<dbReference type="CDD" id="cd06919">
    <property type="entry name" value="Asp_decarbox"/>
    <property type="match status" value="1"/>
</dbReference>
<reference evidence="14 15" key="1">
    <citation type="journal article" date="2015" name="Genome Announc.">
        <title>Complete Genome of Geobacter pickeringii G13T, a Metal-Reducing Isolate from Sedimentary Kaolin Deposits.</title>
        <authorList>
            <person name="Badalamenti J.P."/>
            <person name="Bond D.R."/>
        </authorList>
    </citation>
    <scope>NUCLEOTIDE SEQUENCE [LARGE SCALE GENOMIC DNA]</scope>
    <source>
        <strain evidence="14 15">G13</strain>
    </source>
</reference>
<organism evidence="14 15">
    <name type="scientific">Geobacter pickeringii</name>
    <dbReference type="NCBI Taxonomy" id="345632"/>
    <lineage>
        <taxon>Bacteria</taxon>
        <taxon>Pseudomonadati</taxon>
        <taxon>Thermodesulfobacteriota</taxon>
        <taxon>Desulfuromonadia</taxon>
        <taxon>Geobacterales</taxon>
        <taxon>Geobacteraceae</taxon>
        <taxon>Geobacter</taxon>
    </lineage>
</organism>
<dbReference type="UniPathway" id="UPA00028">
    <property type="reaction ID" value="UER00002"/>
</dbReference>
<feature type="chain" id="PRO_5014000143" description="Aspartate 1-decarboxylase beta chain" evidence="9 13">
    <location>
        <begin position="1"/>
        <end position="24"/>
    </location>
</feature>
<comment type="subunit">
    <text evidence="9">Heterooctamer of four alpha and four beta subunits.</text>
</comment>
<keyword evidence="15" id="KW-1185">Reference proteome</keyword>
<dbReference type="GO" id="GO:0015940">
    <property type="term" value="P:pantothenate biosynthetic process"/>
    <property type="evidence" value="ECO:0007669"/>
    <property type="project" value="UniProtKB-UniRule"/>
</dbReference>
<keyword evidence="5 9" id="KW-0865">Zymogen</keyword>
<dbReference type="PANTHER" id="PTHR21012">
    <property type="entry name" value="ASPARTATE 1-DECARBOXYLASE"/>
    <property type="match status" value="1"/>
</dbReference>
<keyword evidence="3 9" id="KW-0210">Decarboxylase</keyword>
<evidence type="ECO:0000256" key="8">
    <source>
        <dbReference type="ARBA" id="ARBA00023317"/>
    </source>
</evidence>
<dbReference type="KEGG" id="gpi:GPICK_08115"/>
<feature type="active site" description="Proton donor" evidence="9 10">
    <location>
        <position position="58"/>
    </location>
</feature>
<evidence type="ECO:0000313" key="15">
    <source>
        <dbReference type="Proteomes" id="UP000057609"/>
    </source>
</evidence>
<dbReference type="EMBL" id="CP009788">
    <property type="protein sequence ID" value="AJE03323.1"/>
    <property type="molecule type" value="Genomic_DNA"/>
</dbReference>
<keyword evidence="1 9" id="KW-0963">Cytoplasm</keyword>
<feature type="active site" description="Schiff-base intermediate with substrate; via pyruvic acid" evidence="9 10">
    <location>
        <position position="25"/>
    </location>
</feature>
<dbReference type="GO" id="GO:0006523">
    <property type="term" value="P:alanine biosynthetic process"/>
    <property type="evidence" value="ECO:0007669"/>
    <property type="project" value="InterPro"/>
</dbReference>
<dbReference type="STRING" id="345632.GPICK_08115"/>
<dbReference type="Gene3D" id="2.40.40.20">
    <property type="match status" value="1"/>
</dbReference>
<dbReference type="InterPro" id="IPR009010">
    <property type="entry name" value="Asp_de-COase-like_dom_sf"/>
</dbReference>
<dbReference type="RefSeq" id="WP_039742022.1">
    <property type="nucleotide sequence ID" value="NZ_CP009788.1"/>
</dbReference>
<dbReference type="GO" id="GO:0004068">
    <property type="term" value="F:aspartate 1-decarboxylase activity"/>
    <property type="evidence" value="ECO:0007669"/>
    <property type="project" value="UniProtKB-UniRule"/>
</dbReference>
<keyword evidence="8 9" id="KW-0670">Pyruvate</keyword>
<comment type="function">
    <text evidence="9">Catalyzes the pyruvoyl-dependent decarboxylation of aspartate to produce beta-alanine.</text>
</comment>
<comment type="pathway">
    <text evidence="9">Cofactor biosynthesis; (R)-pantothenate biosynthesis; beta-alanine from L-aspartate: step 1/1.</text>
</comment>
<evidence type="ECO:0000256" key="4">
    <source>
        <dbReference type="ARBA" id="ARBA00022813"/>
    </source>
</evidence>
<dbReference type="EC" id="4.1.1.11" evidence="9"/>
<evidence type="ECO:0000256" key="5">
    <source>
        <dbReference type="ARBA" id="ARBA00023145"/>
    </source>
</evidence>